<feature type="domain" description="Mucin-4-like C8-3" evidence="7">
    <location>
        <begin position="270"/>
        <end position="315"/>
    </location>
</feature>
<dbReference type="Pfam" id="PF00094">
    <property type="entry name" value="VWD"/>
    <property type="match status" value="1"/>
</dbReference>
<dbReference type="InterPro" id="IPR056619">
    <property type="entry name" value="C8-3_MUC4"/>
</dbReference>
<proteinExistence type="predicted"/>
<evidence type="ECO:0000256" key="1">
    <source>
        <dbReference type="ARBA" id="ARBA00004370"/>
    </source>
</evidence>
<comment type="subcellular location">
    <subcellularLocation>
        <location evidence="1">Membrane</location>
    </subcellularLocation>
</comment>
<evidence type="ECO:0000313" key="9">
    <source>
        <dbReference type="Proteomes" id="UP001152795"/>
    </source>
</evidence>
<feature type="domain" description="VWFD" evidence="6">
    <location>
        <begin position="125"/>
        <end position="213"/>
    </location>
</feature>
<organism evidence="8 9">
    <name type="scientific">Paramuricea clavata</name>
    <name type="common">Red gorgonian</name>
    <name type="synonym">Violescent sea-whip</name>
    <dbReference type="NCBI Taxonomy" id="317549"/>
    <lineage>
        <taxon>Eukaryota</taxon>
        <taxon>Metazoa</taxon>
        <taxon>Cnidaria</taxon>
        <taxon>Anthozoa</taxon>
        <taxon>Octocorallia</taxon>
        <taxon>Malacalcyonacea</taxon>
        <taxon>Plexauridae</taxon>
        <taxon>Paramuricea</taxon>
    </lineage>
</organism>
<keyword evidence="4" id="KW-0472">Membrane</keyword>
<dbReference type="OrthoDB" id="5956066at2759"/>
<protein>
    <submittedName>
        <fullName evidence="8">Uncharacterized protein</fullName>
    </submittedName>
</protein>
<evidence type="ECO:0000259" key="7">
    <source>
        <dbReference type="Pfam" id="PF23263"/>
    </source>
</evidence>
<dbReference type="AlphaFoldDB" id="A0A7D9HP93"/>
<keyword evidence="2" id="KW-0812">Transmembrane</keyword>
<dbReference type="SUPFAM" id="SSF82895">
    <property type="entry name" value="TSP-1 type 1 repeat"/>
    <property type="match status" value="1"/>
</dbReference>
<reference evidence="8" key="1">
    <citation type="submission" date="2020-04" db="EMBL/GenBank/DDBJ databases">
        <authorList>
            <person name="Alioto T."/>
            <person name="Alioto T."/>
            <person name="Gomez Garrido J."/>
        </authorList>
    </citation>
    <scope>NUCLEOTIDE SEQUENCE</scope>
    <source>
        <strain evidence="8">A484AB</strain>
    </source>
</reference>
<dbReference type="InterPro" id="IPR051495">
    <property type="entry name" value="Epithelial_Barrier/Signaling"/>
</dbReference>
<evidence type="ECO:0000256" key="4">
    <source>
        <dbReference type="ARBA" id="ARBA00023136"/>
    </source>
</evidence>
<dbReference type="PANTHER" id="PTHR13802">
    <property type="entry name" value="MUCIN 4-RELATED"/>
    <property type="match status" value="1"/>
</dbReference>
<sequence length="502" mass="56398">MDKGPEFIEEDKDEGPEVAIDEDIDVTGNMEVAKGIGVTGEGIDTAGDIDCNGGSSLPRNLSAMSRFLSKIWSMKDFGCGKIQSHACRTIDPTTWQTLLDLNIAVKKPTKRGCRAGINKVEFNSRRKIDVFVNGDRVEFDEQRRLDFSGVLIEKRNQSKIGIHFTSGISIDIKAIEDFLTYQISIPKRFKGKTAGLLGFWDDSKDQEFLLPNGSFVHTNSSYRILHNEFGQKWIVERNKTLFTYRIGESYDSFLDLDFTPVFLDKTASLFSNSTFEQEARNVCGDNDECLFDIAVTGKTSVGEATLESFNELQQIINNSKIVAAPIYFGCDGVENSAKKTDFCGVCGGDDSTCTDCQGQIKPGFLNNGTCGFYHPWAQWSACFRSGNTKMKTRNRTCSTEDQCRHLGENIEHEECKRAVDNDDDDYYLEPTEESVRTAVSKVNTTWKKKYPTCDTLVGNACRQCFHCGSDFQQSRKKARVSLPELTNPSNQWDLLKKRVRVL</sequence>
<keyword evidence="9" id="KW-1185">Reference proteome</keyword>
<gene>
    <name evidence="8" type="ORF">PACLA_8A005224</name>
</gene>
<evidence type="ECO:0000256" key="3">
    <source>
        <dbReference type="ARBA" id="ARBA00022989"/>
    </source>
</evidence>
<comment type="caution">
    <text evidence="8">The sequence shown here is derived from an EMBL/GenBank/DDBJ whole genome shotgun (WGS) entry which is preliminary data.</text>
</comment>
<dbReference type="Pfam" id="PF23263">
    <property type="entry name" value="C8-3_MUC4"/>
    <property type="match status" value="1"/>
</dbReference>
<dbReference type="InterPro" id="IPR001846">
    <property type="entry name" value="VWF_type-D"/>
</dbReference>
<dbReference type="Proteomes" id="UP001152795">
    <property type="component" value="Unassembled WGS sequence"/>
</dbReference>
<accession>A0A7D9HP93</accession>
<evidence type="ECO:0000256" key="2">
    <source>
        <dbReference type="ARBA" id="ARBA00022692"/>
    </source>
</evidence>
<evidence type="ECO:0000313" key="8">
    <source>
        <dbReference type="EMBL" id="CAB3987498.1"/>
    </source>
</evidence>
<dbReference type="PANTHER" id="PTHR13802:SF52">
    <property type="entry name" value="MUCIN-4"/>
    <property type="match status" value="1"/>
</dbReference>
<evidence type="ECO:0000259" key="6">
    <source>
        <dbReference type="Pfam" id="PF00094"/>
    </source>
</evidence>
<evidence type="ECO:0000256" key="5">
    <source>
        <dbReference type="ARBA" id="ARBA00023157"/>
    </source>
</evidence>
<keyword evidence="3" id="KW-1133">Transmembrane helix</keyword>
<dbReference type="EMBL" id="CACRXK020001183">
    <property type="protein sequence ID" value="CAB3987498.1"/>
    <property type="molecule type" value="Genomic_DNA"/>
</dbReference>
<keyword evidence="5" id="KW-1015">Disulfide bond</keyword>
<dbReference type="InterPro" id="IPR036383">
    <property type="entry name" value="TSP1_rpt_sf"/>
</dbReference>
<dbReference type="GO" id="GO:0016020">
    <property type="term" value="C:membrane"/>
    <property type="evidence" value="ECO:0007669"/>
    <property type="project" value="UniProtKB-SubCell"/>
</dbReference>
<name>A0A7D9HP93_PARCT</name>